<dbReference type="SUPFAM" id="SSF111369">
    <property type="entry name" value="HlyD-like secretion proteins"/>
    <property type="match status" value="1"/>
</dbReference>
<dbReference type="STRING" id="1798525.A3G90_03920"/>
<evidence type="ECO:0000313" key="2">
    <source>
        <dbReference type="EMBL" id="OGG85176.1"/>
    </source>
</evidence>
<keyword evidence="1" id="KW-0472">Membrane</keyword>
<dbReference type="EMBL" id="MFMM01000001">
    <property type="protein sequence ID" value="OGG85176.1"/>
    <property type="molecule type" value="Genomic_DNA"/>
</dbReference>
<keyword evidence="1" id="KW-0812">Transmembrane</keyword>
<accession>A0A1F6FH53</accession>
<evidence type="ECO:0008006" key="4">
    <source>
        <dbReference type="Google" id="ProtNLM"/>
    </source>
</evidence>
<dbReference type="Proteomes" id="UP000177325">
    <property type="component" value="Unassembled WGS sequence"/>
</dbReference>
<proteinExistence type="predicted"/>
<evidence type="ECO:0000313" key="3">
    <source>
        <dbReference type="Proteomes" id="UP000177325"/>
    </source>
</evidence>
<dbReference type="AlphaFoldDB" id="A0A1F6FH53"/>
<organism evidence="2 3">
    <name type="scientific">Candidatus Kaiserbacteria bacterium RIFCSPLOWO2_12_FULL_45_26</name>
    <dbReference type="NCBI Taxonomy" id="1798525"/>
    <lineage>
        <taxon>Bacteria</taxon>
        <taxon>Candidatus Kaiseribacteriota</taxon>
    </lineage>
</organism>
<keyword evidence="1" id="KW-1133">Transmembrane helix</keyword>
<gene>
    <name evidence="2" type="ORF">A3G90_03920</name>
</gene>
<feature type="transmembrane region" description="Helical" evidence="1">
    <location>
        <begin position="12"/>
        <end position="31"/>
    </location>
</feature>
<dbReference type="PANTHER" id="PTHR30469">
    <property type="entry name" value="MULTIDRUG RESISTANCE PROTEIN MDTA"/>
    <property type="match status" value="1"/>
</dbReference>
<sequence>MTNNNQSFFKRTYVRIGAITLALVLLASFFMGDNETTEAVEEATAAPRAVSLHTISEDNGTAVRTADGSAFIVRAQSGGRVDRVAKVGDTVAAGATVAQLENSAQRAAYIQAEGAYDAAVAAAGGNTTSQSTAKQDAVRTWNNETVSTAQIMHTSIDTYFSLSRTSSITGFRGLEAFGEAGAFNERRVAIEETLKAWERDAATVTETNAATMLSSLANDLSVIGTFIDDLAALVPQQNVDDSYTDEQRSEDIERIAAARASITASQRSVDAAETAMTNSSGSNAAASNAQVKQALGALESARAALGKTVIKTPVAGTVTAVSISVGDIINVGNDVVFVASDTTVETENTVTVPLTAVKFTPTKAFIFTVEDGKLVAHEVETGLVTNKSIIISGAEGITDIVIDVRGLKEGDEVVTQ</sequence>
<dbReference type="Gene3D" id="2.40.420.20">
    <property type="match status" value="1"/>
</dbReference>
<reference evidence="2 3" key="1">
    <citation type="journal article" date="2016" name="Nat. Commun.">
        <title>Thousands of microbial genomes shed light on interconnected biogeochemical processes in an aquifer system.</title>
        <authorList>
            <person name="Anantharaman K."/>
            <person name="Brown C.T."/>
            <person name="Hug L.A."/>
            <person name="Sharon I."/>
            <person name="Castelle C.J."/>
            <person name="Probst A.J."/>
            <person name="Thomas B.C."/>
            <person name="Singh A."/>
            <person name="Wilkins M.J."/>
            <person name="Karaoz U."/>
            <person name="Brodie E.L."/>
            <person name="Williams K.H."/>
            <person name="Hubbard S.S."/>
            <person name="Banfield J.F."/>
        </authorList>
    </citation>
    <scope>NUCLEOTIDE SEQUENCE [LARGE SCALE GENOMIC DNA]</scope>
</reference>
<comment type="caution">
    <text evidence="2">The sequence shown here is derived from an EMBL/GenBank/DDBJ whole genome shotgun (WGS) entry which is preliminary data.</text>
</comment>
<dbReference type="GO" id="GO:1990281">
    <property type="term" value="C:efflux pump complex"/>
    <property type="evidence" value="ECO:0007669"/>
    <property type="project" value="TreeGrafter"/>
</dbReference>
<dbReference type="GO" id="GO:0015562">
    <property type="term" value="F:efflux transmembrane transporter activity"/>
    <property type="evidence" value="ECO:0007669"/>
    <property type="project" value="TreeGrafter"/>
</dbReference>
<evidence type="ECO:0000256" key="1">
    <source>
        <dbReference type="SAM" id="Phobius"/>
    </source>
</evidence>
<name>A0A1F6FH53_9BACT</name>
<protein>
    <recommendedName>
        <fullName evidence="4">Membrane fusion protein biotin-lipoyl like domain-containing protein</fullName>
    </recommendedName>
</protein>